<keyword evidence="2" id="KW-1185">Reference proteome</keyword>
<name>A0ABR1SWM3_9PEZI</name>
<organism evidence="1 2">
    <name type="scientific">Apiospora phragmitis</name>
    <dbReference type="NCBI Taxonomy" id="2905665"/>
    <lineage>
        <taxon>Eukaryota</taxon>
        <taxon>Fungi</taxon>
        <taxon>Dikarya</taxon>
        <taxon>Ascomycota</taxon>
        <taxon>Pezizomycotina</taxon>
        <taxon>Sordariomycetes</taxon>
        <taxon>Xylariomycetidae</taxon>
        <taxon>Amphisphaeriales</taxon>
        <taxon>Apiosporaceae</taxon>
        <taxon>Apiospora</taxon>
    </lineage>
</organism>
<protein>
    <submittedName>
        <fullName evidence="1">Uncharacterized protein</fullName>
    </submittedName>
</protein>
<dbReference type="EMBL" id="JAQQWL010000016">
    <property type="protein sequence ID" value="KAK8038271.1"/>
    <property type="molecule type" value="Genomic_DNA"/>
</dbReference>
<reference evidence="1 2" key="1">
    <citation type="submission" date="2023-01" db="EMBL/GenBank/DDBJ databases">
        <title>Analysis of 21 Apiospora genomes using comparative genomics revels a genus with tremendous synthesis potential of carbohydrate active enzymes and secondary metabolites.</title>
        <authorList>
            <person name="Sorensen T."/>
        </authorList>
    </citation>
    <scope>NUCLEOTIDE SEQUENCE [LARGE SCALE GENOMIC DNA]</scope>
    <source>
        <strain evidence="1 2">CBS 135458</strain>
    </source>
</reference>
<dbReference type="GeneID" id="92099510"/>
<accession>A0ABR1SWM3</accession>
<evidence type="ECO:0000313" key="2">
    <source>
        <dbReference type="Proteomes" id="UP001480595"/>
    </source>
</evidence>
<dbReference type="RefSeq" id="XP_066708123.1">
    <property type="nucleotide sequence ID" value="XM_066866447.1"/>
</dbReference>
<proteinExistence type="predicted"/>
<comment type="caution">
    <text evidence="1">The sequence shown here is derived from an EMBL/GenBank/DDBJ whole genome shotgun (WGS) entry which is preliminary data.</text>
</comment>
<evidence type="ECO:0000313" key="1">
    <source>
        <dbReference type="EMBL" id="KAK8038271.1"/>
    </source>
</evidence>
<sequence length="434" mass="48405">MASLALDGLTQPNDEESRFYYYGLSASHGEVLLYSKSATASGPELKLEDQYPAVVLINVEYGTTFNQVSAATRTIKNILERNRLDIHVEIRENDMYKHTAISKASEHSDIRNLDEVVKDEYWVAPKRWKRPNVELLPLLSTLGWEVSKTASKEHHENGTAGPFIVFDVNQGLFATTCYHVLLPMPERPKVMESSANGETRPKVSQACPTTVAQILRLATDRLENFQEETKGGLAKIKKFDEWRQSSPVPKPEQPTVQERTDVTKLKYLEDIVPAVNTVYEDKDVLGQIKPYSGLAKRKIGFIYAAPEFEVCNSEGPIPDHEIVGFLNDWVLIHFDETKFTNASNKLYLGSEGASQFTNNFLHDSNPKAPVVPKMGDGEGEAFEGYIESNGGFLPLKGYLNYTLEIPTSQGKTAIPSVRVVKRGATTNLTPGYEG</sequence>
<gene>
    <name evidence="1" type="ORF">PG994_015038</name>
</gene>
<dbReference type="Proteomes" id="UP001480595">
    <property type="component" value="Unassembled WGS sequence"/>
</dbReference>